<dbReference type="Proteomes" id="UP001054902">
    <property type="component" value="Unassembled WGS sequence"/>
</dbReference>
<comment type="caution">
    <text evidence="2">The sequence shown here is derived from an EMBL/GenBank/DDBJ whole genome shotgun (WGS) entry which is preliminary data.</text>
</comment>
<protein>
    <submittedName>
        <fullName evidence="2">Uncharacterized protein</fullName>
    </submittedName>
</protein>
<sequence length="367" mass="41886">MTSFEFTCLCATLPEFEDLYFTQIYFVLYKLKYEIKDGYHYVSTAPGKQYNEKTGKKDLISPQRILPIPTEDVYFGSIGEKSEVVPFQTICKVFETLKEYHPQVFSSSLHSIYTSFEEDYEFYKDGTNVDPSHSIQQHSDTTAVESDSEDELSDSEDEVASIASIADHEIESIVKRYSQKLDTSRELVWERAVIDNPIVIGFDEREIPCKLGNPTDCNGILLFDIVQEKWCHKSTLTCDLCYAERVYCKVCDKTYNYKYKGNHKEEVVDMSMTAPFFCRFTDSKLIGSHAGAQLQFALDGVTRANAKKGDALYCENEICKQKMIERGFAYLWCDSGKHGECLLSIILTKTKKYCSQIVSIANTEKAG</sequence>
<feature type="compositionally biased region" description="Polar residues" evidence="1">
    <location>
        <begin position="129"/>
        <end position="144"/>
    </location>
</feature>
<name>A0AAD3H695_9STRA</name>
<gene>
    <name evidence="2" type="ORF">CTEN210_08426</name>
</gene>
<feature type="region of interest" description="Disordered" evidence="1">
    <location>
        <begin position="127"/>
        <end position="151"/>
    </location>
</feature>
<evidence type="ECO:0000313" key="2">
    <source>
        <dbReference type="EMBL" id="GFH51950.1"/>
    </source>
</evidence>
<evidence type="ECO:0000256" key="1">
    <source>
        <dbReference type="SAM" id="MobiDB-lite"/>
    </source>
</evidence>
<accession>A0AAD3H695</accession>
<dbReference type="AlphaFoldDB" id="A0AAD3H695"/>
<organism evidence="2 3">
    <name type="scientific">Chaetoceros tenuissimus</name>
    <dbReference type="NCBI Taxonomy" id="426638"/>
    <lineage>
        <taxon>Eukaryota</taxon>
        <taxon>Sar</taxon>
        <taxon>Stramenopiles</taxon>
        <taxon>Ochrophyta</taxon>
        <taxon>Bacillariophyta</taxon>
        <taxon>Coscinodiscophyceae</taxon>
        <taxon>Chaetocerotophycidae</taxon>
        <taxon>Chaetocerotales</taxon>
        <taxon>Chaetocerotaceae</taxon>
        <taxon>Chaetoceros</taxon>
    </lineage>
</organism>
<proteinExistence type="predicted"/>
<reference evidence="2 3" key="1">
    <citation type="journal article" date="2021" name="Sci. Rep.">
        <title>The genome of the diatom Chaetoceros tenuissimus carries an ancient integrated fragment of an extant virus.</title>
        <authorList>
            <person name="Hongo Y."/>
            <person name="Kimura K."/>
            <person name="Takaki Y."/>
            <person name="Yoshida Y."/>
            <person name="Baba S."/>
            <person name="Kobayashi G."/>
            <person name="Nagasaki K."/>
            <person name="Hano T."/>
            <person name="Tomaru Y."/>
        </authorList>
    </citation>
    <scope>NUCLEOTIDE SEQUENCE [LARGE SCALE GENOMIC DNA]</scope>
    <source>
        <strain evidence="2 3">NIES-3715</strain>
    </source>
</reference>
<dbReference type="EMBL" id="BLLK01000045">
    <property type="protein sequence ID" value="GFH51950.1"/>
    <property type="molecule type" value="Genomic_DNA"/>
</dbReference>
<evidence type="ECO:0000313" key="3">
    <source>
        <dbReference type="Proteomes" id="UP001054902"/>
    </source>
</evidence>
<keyword evidence="3" id="KW-1185">Reference proteome</keyword>